<evidence type="ECO:0000313" key="3">
    <source>
        <dbReference type="EMBL" id="GHP10767.1"/>
    </source>
</evidence>
<evidence type="ECO:0000256" key="2">
    <source>
        <dbReference type="SAM" id="SignalP"/>
    </source>
</evidence>
<proteinExistence type="predicted"/>
<keyword evidence="1" id="KW-1133">Transmembrane helix</keyword>
<keyword evidence="1" id="KW-0472">Membrane</keyword>
<evidence type="ECO:0008006" key="5">
    <source>
        <dbReference type="Google" id="ProtNLM"/>
    </source>
</evidence>
<evidence type="ECO:0000256" key="1">
    <source>
        <dbReference type="SAM" id="Phobius"/>
    </source>
</evidence>
<name>A0A830I0T6_9CHLO</name>
<dbReference type="Proteomes" id="UP000660262">
    <property type="component" value="Unassembled WGS sequence"/>
</dbReference>
<feature type="transmembrane region" description="Helical" evidence="1">
    <location>
        <begin position="80"/>
        <end position="108"/>
    </location>
</feature>
<accession>A0A830I0T6</accession>
<dbReference type="InterPro" id="IPR008637">
    <property type="entry name" value="HR_lesion"/>
</dbReference>
<dbReference type="PANTHER" id="PTHR31474:SF1">
    <property type="entry name" value="EXPRESSED PROTEIN"/>
    <property type="match status" value="1"/>
</dbReference>
<dbReference type="EMBL" id="BNJQ01000031">
    <property type="protein sequence ID" value="GHP10767.1"/>
    <property type="molecule type" value="Genomic_DNA"/>
</dbReference>
<gene>
    <name evidence="3" type="ORF">PPROV_000949800</name>
</gene>
<organism evidence="3 4">
    <name type="scientific">Pycnococcus provasolii</name>
    <dbReference type="NCBI Taxonomy" id="41880"/>
    <lineage>
        <taxon>Eukaryota</taxon>
        <taxon>Viridiplantae</taxon>
        <taxon>Chlorophyta</taxon>
        <taxon>Pseudoscourfieldiophyceae</taxon>
        <taxon>Pseudoscourfieldiales</taxon>
        <taxon>Pycnococcaceae</taxon>
        <taxon>Pycnococcus</taxon>
    </lineage>
</organism>
<dbReference type="Pfam" id="PF05514">
    <property type="entry name" value="HR_lesion"/>
    <property type="match status" value="1"/>
</dbReference>
<feature type="signal peptide" evidence="2">
    <location>
        <begin position="1"/>
        <end position="21"/>
    </location>
</feature>
<protein>
    <recommendedName>
        <fullName evidence="5">DoxX family protein</fullName>
    </recommendedName>
</protein>
<dbReference type="OrthoDB" id="529675at2759"/>
<keyword evidence="2" id="KW-0732">Signal</keyword>
<dbReference type="AlphaFoldDB" id="A0A830I0T6"/>
<feature type="chain" id="PRO_5032621653" description="DoxX family protein" evidence="2">
    <location>
        <begin position="22"/>
        <end position="164"/>
    </location>
</feature>
<reference evidence="3" key="1">
    <citation type="submission" date="2020-10" db="EMBL/GenBank/DDBJ databases">
        <title>Unveiling of a novel bifunctional photoreceptor, Dualchrome1, isolated from a cosmopolitan green alga.</title>
        <authorList>
            <person name="Suzuki S."/>
            <person name="Kawachi M."/>
        </authorList>
    </citation>
    <scope>NUCLEOTIDE SEQUENCE</scope>
    <source>
        <strain evidence="3">NIES 2893</strain>
    </source>
</reference>
<keyword evidence="4" id="KW-1185">Reference proteome</keyword>
<comment type="caution">
    <text evidence="3">The sequence shown here is derived from an EMBL/GenBank/DDBJ whole genome shotgun (WGS) entry which is preliminary data.</text>
</comment>
<keyword evidence="1" id="KW-0812">Transmembrane</keyword>
<dbReference type="PANTHER" id="PTHR31474">
    <property type="entry name" value="HR-LIKE LESION-INDUCER"/>
    <property type="match status" value="1"/>
</dbReference>
<sequence length="164" mass="17400">MSSSSSFVARVLVVLIFLGSAFDTISNFGPDGGPAMPAVKAKLALLYNTASSVELVKIAMASVPAALVPTPSQLLMSSAIVQVFGAVLFLLDFALGARLLALFLVVVTPVMHTFWSEPANSYAQSLEYINFLKNCAILGGLLNYVHLKKQAVRAARAQGRVKQA</sequence>
<feature type="transmembrane region" description="Helical" evidence="1">
    <location>
        <begin position="128"/>
        <end position="147"/>
    </location>
</feature>
<evidence type="ECO:0000313" key="4">
    <source>
        <dbReference type="Proteomes" id="UP000660262"/>
    </source>
</evidence>